<dbReference type="InterPro" id="IPR036162">
    <property type="entry name" value="Resolvase-like_N_sf"/>
</dbReference>
<evidence type="ECO:0000313" key="4">
    <source>
        <dbReference type="EMBL" id="GCF06599.1"/>
    </source>
</evidence>
<sequence length="735" mass="85769">MRELIMTGFKIRKQDEPVNYGSLPNVDTNRLIAVYIRQSKKDADDKNGESRKTQLELKNYAATLSGEKGAGVREYDEKSGKSGQKRIDQREKLNQLYKDMEANLISAVIVSREDRLFRDKWGTQSGTFMELAEKRKALVIVPPLSINSKQRFYNFSNYEHVKAFKDKMQAAYDYIETHIKYMNDNQKNKGARGNYDGRWLPPGFVIPYGQEKMEQKIDVYEPWAKIMEELYSTWEAYNYSIPKLARYVEKIPYLFPDIPEEDTKKYCFRTSIDRASRGFKPKTAITLKSWFMNIVYIGWWLISQESGEVIANNHPAIIDRERFEKGYIQLTGHTLEGVPVNLAYPQKRHQARKDEGQPPEAVLQFVLSSPIAPWISVCTAFNRYKNEVREELYYKGFKKIEGEMYNKNLFCIRCDALDTIVMKRLEALAEFDKQLALRIEHGLEEVRQQQVKECISIDDQLKTINADIKTLTGRLTLISELTKDETEDEDKKDEDNPITAIYNRIQELRGQKRELEEKKKRANILEGQEEVQQFYAVLENVKEEWPKLTIEQKQKLIKLLTTKVELTPCSMHWYKLTIHWIGPICNRPDVAYIWRIRPEAQPALETWELDLIREHYPTCNMEYLLERIPNRTWGAIIGGASSIGVKRENSDRGKGKRAIPTKVSWEDIMFFPNKEKAIEMAREAIEDCMKHKTSLSAKWLIPLLPESFIESSEDNNIIHDTNERRASGSYFYGSP</sequence>
<dbReference type="InterPro" id="IPR006119">
    <property type="entry name" value="Resolv_N"/>
</dbReference>
<keyword evidence="5" id="KW-1185">Reference proteome</keyword>
<feature type="coiled-coil region" evidence="2">
    <location>
        <begin position="498"/>
        <end position="528"/>
    </location>
</feature>
<dbReference type="Gene3D" id="3.90.1750.20">
    <property type="entry name" value="Putative Large Serine Recombinase, Chain B, Domain 2"/>
    <property type="match status" value="1"/>
</dbReference>
<reference evidence="4 5" key="1">
    <citation type="submission" date="2019-01" db="EMBL/GenBank/DDBJ databases">
        <title>Draft genome sequence of Dictyobacter sp. Uno17.</title>
        <authorList>
            <person name="Wang C.M."/>
            <person name="Zheng Y."/>
            <person name="Sakai Y."/>
            <person name="Abe K."/>
            <person name="Yokota A."/>
            <person name="Yabe S."/>
        </authorList>
    </citation>
    <scope>NUCLEOTIDE SEQUENCE [LARGE SCALE GENOMIC DNA]</scope>
    <source>
        <strain evidence="4 5">Uno17</strain>
    </source>
</reference>
<dbReference type="PANTHER" id="PTHR30461">
    <property type="entry name" value="DNA-INVERTASE FROM LAMBDOID PROPHAGE"/>
    <property type="match status" value="1"/>
</dbReference>
<comment type="caution">
    <text evidence="4">The sequence shown here is derived from an EMBL/GenBank/DDBJ whole genome shotgun (WGS) entry which is preliminary data.</text>
</comment>
<gene>
    <name evidence="4" type="ORF">KDI_01630</name>
</gene>
<dbReference type="SMART" id="SM00857">
    <property type="entry name" value="Resolvase"/>
    <property type="match status" value="1"/>
</dbReference>
<dbReference type="Pfam" id="PF00239">
    <property type="entry name" value="Resolvase"/>
    <property type="match status" value="1"/>
</dbReference>
<dbReference type="Gene3D" id="3.40.50.1390">
    <property type="entry name" value="Resolvase, N-terminal catalytic domain"/>
    <property type="match status" value="1"/>
</dbReference>
<accession>A0A5A5T6E1</accession>
<keyword evidence="2" id="KW-0175">Coiled coil</keyword>
<dbReference type="PANTHER" id="PTHR30461:SF26">
    <property type="entry name" value="RESOLVASE HOMOLOG YNEB"/>
    <property type="match status" value="1"/>
</dbReference>
<evidence type="ECO:0000256" key="1">
    <source>
        <dbReference type="ARBA" id="ARBA00009913"/>
    </source>
</evidence>
<dbReference type="OrthoDB" id="152591at2"/>
<dbReference type="AlphaFoldDB" id="A0A5A5T6E1"/>
<dbReference type="GO" id="GO:0003677">
    <property type="term" value="F:DNA binding"/>
    <property type="evidence" value="ECO:0007669"/>
    <property type="project" value="InterPro"/>
</dbReference>
<organism evidence="4 5">
    <name type="scientific">Dictyobacter arantiisoli</name>
    <dbReference type="NCBI Taxonomy" id="2014874"/>
    <lineage>
        <taxon>Bacteria</taxon>
        <taxon>Bacillati</taxon>
        <taxon>Chloroflexota</taxon>
        <taxon>Ktedonobacteria</taxon>
        <taxon>Ktedonobacterales</taxon>
        <taxon>Dictyobacteraceae</taxon>
        <taxon>Dictyobacter</taxon>
    </lineage>
</organism>
<feature type="domain" description="Resolvase/invertase-type recombinase catalytic" evidence="3">
    <location>
        <begin position="32"/>
        <end position="195"/>
    </location>
</feature>
<dbReference type="InterPro" id="IPR050639">
    <property type="entry name" value="SSR_resolvase"/>
</dbReference>
<evidence type="ECO:0000259" key="3">
    <source>
        <dbReference type="SMART" id="SM00857"/>
    </source>
</evidence>
<protein>
    <recommendedName>
        <fullName evidence="3">Resolvase/invertase-type recombinase catalytic domain-containing protein</fullName>
    </recommendedName>
</protein>
<evidence type="ECO:0000313" key="5">
    <source>
        <dbReference type="Proteomes" id="UP000322530"/>
    </source>
</evidence>
<dbReference type="EMBL" id="BIXY01000001">
    <property type="protein sequence ID" value="GCF06599.1"/>
    <property type="molecule type" value="Genomic_DNA"/>
</dbReference>
<dbReference type="GO" id="GO:0000150">
    <property type="term" value="F:DNA strand exchange activity"/>
    <property type="evidence" value="ECO:0007669"/>
    <property type="project" value="InterPro"/>
</dbReference>
<proteinExistence type="inferred from homology"/>
<evidence type="ECO:0000256" key="2">
    <source>
        <dbReference type="SAM" id="Coils"/>
    </source>
</evidence>
<comment type="similarity">
    <text evidence="1">Belongs to the site-specific recombinase resolvase family.</text>
</comment>
<dbReference type="Proteomes" id="UP000322530">
    <property type="component" value="Unassembled WGS sequence"/>
</dbReference>
<dbReference type="InterPro" id="IPR038109">
    <property type="entry name" value="DNA_bind_recomb_sf"/>
</dbReference>
<name>A0A5A5T6E1_9CHLR</name>